<dbReference type="Proteomes" id="UP000325255">
    <property type="component" value="Unassembled WGS sequence"/>
</dbReference>
<dbReference type="GO" id="GO:0004853">
    <property type="term" value="F:uroporphyrinogen decarboxylase activity"/>
    <property type="evidence" value="ECO:0007669"/>
    <property type="project" value="InterPro"/>
</dbReference>
<name>A0A5M6INQ1_9PROT</name>
<evidence type="ECO:0000313" key="2">
    <source>
        <dbReference type="EMBL" id="KAA5609881.1"/>
    </source>
</evidence>
<sequence>MSDTTFPADTLTPKQRMAALAAGRPFDRIPCVPMLSEHAALVLGVSTAEYNRSGSLLARGQIAAYRRYGHDSVGVGPGSTGLVEAAGSKVVLPEASTPYVAEYVVTEKSDLDRLALPDPRRDGRLPHYLEALARLVDELGDEVPVSAGVGGPVSTASNLRSPDRFLRDLRTDPDFAHRLLEFALSLILAFVREAAKLPVGFTITDPMSSGSLISPALYRDFAFPYQQRLIDGIVAASGRRPVLHVCGNSTRNWQAMAETGAGALSLDDVIDLAEARRQVGDRITLTGNIRPTATMLLGTPRTVEDNVKECLRQAWDTPKGFVLAMGCGLPIRTPPENLHALVAAARRYGQWPYDPERFAA</sequence>
<dbReference type="CDD" id="cd03465">
    <property type="entry name" value="URO-D_like"/>
    <property type="match status" value="1"/>
</dbReference>
<comment type="caution">
    <text evidence="2">The sequence shown here is derived from an EMBL/GenBank/DDBJ whole genome shotgun (WGS) entry which is preliminary data.</text>
</comment>
<proteinExistence type="predicted"/>
<dbReference type="PANTHER" id="PTHR47099:SF1">
    <property type="entry name" value="METHYLCOBAMIDE:COM METHYLTRANSFERASE MTBA"/>
    <property type="match status" value="1"/>
</dbReference>
<dbReference type="SUPFAM" id="SSF51726">
    <property type="entry name" value="UROD/MetE-like"/>
    <property type="match status" value="1"/>
</dbReference>
<dbReference type="EMBL" id="VWPK01000042">
    <property type="protein sequence ID" value="KAA5609881.1"/>
    <property type="molecule type" value="Genomic_DNA"/>
</dbReference>
<organism evidence="2 3">
    <name type="scientific">Rhodovastum atsumiense</name>
    <dbReference type="NCBI Taxonomy" id="504468"/>
    <lineage>
        <taxon>Bacteria</taxon>
        <taxon>Pseudomonadati</taxon>
        <taxon>Pseudomonadota</taxon>
        <taxon>Alphaproteobacteria</taxon>
        <taxon>Acetobacterales</taxon>
        <taxon>Acetobacteraceae</taxon>
        <taxon>Rhodovastum</taxon>
    </lineage>
</organism>
<dbReference type="AlphaFoldDB" id="A0A5M6INQ1"/>
<protein>
    <submittedName>
        <fullName evidence="2">Uroporphyrinogen decarboxylase</fullName>
    </submittedName>
</protein>
<reference evidence="2 3" key="1">
    <citation type="submission" date="2019-09" db="EMBL/GenBank/DDBJ databases">
        <title>Genome sequence of Rhodovastum atsumiense, a diverse member of the Acetobacteraceae family of non-sulfur purple photosynthetic bacteria.</title>
        <authorList>
            <person name="Meyer T."/>
            <person name="Kyndt J."/>
        </authorList>
    </citation>
    <scope>NUCLEOTIDE SEQUENCE [LARGE SCALE GENOMIC DNA]</scope>
    <source>
        <strain evidence="2 3">DSM 21279</strain>
    </source>
</reference>
<dbReference type="OrthoDB" id="7375127at2"/>
<keyword evidence="3" id="KW-1185">Reference proteome</keyword>
<dbReference type="InterPro" id="IPR000257">
    <property type="entry name" value="Uroporphyrinogen_deCOase"/>
</dbReference>
<dbReference type="RefSeq" id="WP_150043050.1">
    <property type="nucleotide sequence ID" value="NZ_OW485601.1"/>
</dbReference>
<feature type="domain" description="Uroporphyrinogen decarboxylase (URO-D)" evidence="1">
    <location>
        <begin position="12"/>
        <end position="348"/>
    </location>
</feature>
<dbReference type="GO" id="GO:0006779">
    <property type="term" value="P:porphyrin-containing compound biosynthetic process"/>
    <property type="evidence" value="ECO:0007669"/>
    <property type="project" value="InterPro"/>
</dbReference>
<gene>
    <name evidence="2" type="ORF">F1189_22080</name>
</gene>
<evidence type="ECO:0000313" key="3">
    <source>
        <dbReference type="Proteomes" id="UP000325255"/>
    </source>
</evidence>
<dbReference type="Pfam" id="PF01208">
    <property type="entry name" value="URO-D"/>
    <property type="match status" value="1"/>
</dbReference>
<dbReference type="PANTHER" id="PTHR47099">
    <property type="entry name" value="METHYLCOBAMIDE:COM METHYLTRANSFERASE MTBA"/>
    <property type="match status" value="1"/>
</dbReference>
<dbReference type="InterPro" id="IPR038071">
    <property type="entry name" value="UROD/MetE-like_sf"/>
</dbReference>
<dbReference type="Gene3D" id="3.20.20.210">
    <property type="match status" value="1"/>
</dbReference>
<accession>A0A5M6INQ1</accession>
<dbReference type="InterPro" id="IPR052024">
    <property type="entry name" value="Methanogen_methyltrans"/>
</dbReference>
<evidence type="ECO:0000259" key="1">
    <source>
        <dbReference type="Pfam" id="PF01208"/>
    </source>
</evidence>